<keyword evidence="13 22" id="KW-0675">Receptor</keyword>
<dbReference type="Gene3D" id="3.80.10.10">
    <property type="entry name" value="Ribonuclease Inhibitor"/>
    <property type="match status" value="3"/>
</dbReference>
<evidence type="ECO:0000256" key="4">
    <source>
        <dbReference type="ARBA" id="ARBA00022588"/>
    </source>
</evidence>
<dbReference type="SMART" id="SM00369">
    <property type="entry name" value="LRR_TYP"/>
    <property type="match status" value="10"/>
</dbReference>
<evidence type="ECO:0000256" key="3">
    <source>
        <dbReference type="ARBA" id="ARBA00022553"/>
    </source>
</evidence>
<dbReference type="SMART" id="SM00082">
    <property type="entry name" value="LRRCT"/>
    <property type="match status" value="1"/>
</dbReference>
<dbReference type="Gene3D" id="3.40.50.10140">
    <property type="entry name" value="Toll/interleukin-1 receptor homology (TIR) domain"/>
    <property type="match status" value="1"/>
</dbReference>
<dbReference type="FunFam" id="3.40.50.10140:FF:000001">
    <property type="entry name" value="Toll-like receptor 2"/>
    <property type="match status" value="1"/>
</dbReference>
<dbReference type="PROSITE" id="PS50104">
    <property type="entry name" value="TIR"/>
    <property type="match status" value="1"/>
</dbReference>
<keyword evidence="8" id="KW-0677">Repeat</keyword>
<dbReference type="Pfam" id="PF13855">
    <property type="entry name" value="LRR_8"/>
    <property type="match status" value="4"/>
</dbReference>
<evidence type="ECO:0000313" key="22">
    <source>
        <dbReference type="EMBL" id="CAI5770918.1"/>
    </source>
</evidence>
<dbReference type="InterPro" id="IPR003591">
    <property type="entry name" value="Leu-rich_rpt_typical-subtyp"/>
</dbReference>
<dbReference type="Pfam" id="PF01582">
    <property type="entry name" value="TIR"/>
    <property type="match status" value="1"/>
</dbReference>
<proteinExistence type="inferred from homology"/>
<sequence length="905" mass="103549">MVTSSSLFSLLSWDAEPGKEYRKQPKDKTTMLHGHLLFLIGLTFAYRGINADPRCAATGRLVNYDWCNFTQVPPLPEGIVLLSLNFNFIQQVNATSFPLLETLTVLSLGSQLVSPVTVGKNAFRNLPNLHQLDLAHNKMIVLDPQAFRGLGKLSNLLLYYSDLNESILEKDYFKDLVSLEYLDLAFNKITRLHPHPSLRNMQKLTLLNLKLNRIETICEGDLYSFQGKAFTLLNLNSNGLFKGDSQDWATCGNPFKNIVFDTLDVGGNGWGIRTTQQFCAAIQGTPLVGLKISSHTMGSSFGFNNMPDPNNNTFAGLAQSGLRLLNISHGFIFSLNPRVFQYLGDLELLDLNSNNINKIQKEAFFGLWSLQHLDLSYNLLGELLDYTFEGLLNVRIIALQHNHIGVIDRAPFKGLSSLHTVDLSDNALKVILTLPSLSYAFLGSNRIQSGDHSKIVAINSTYVDMGGNRMDNLGDLYELLRYPVPQYILLRNNRFSYCYRYNDIAEDNQLLYLDLGDNMLKLVWERSLCLDVFKGLSKLQVLHLNNNYLSFLPEGIFDGLVSLVRLNLASNLLTYISHSAFPVSLRKLDLSSNQLLYPDPQLFATLDNLDITYNRFYCNCLLSDLIVWLNQTNVTLAGSPDERFCFGPPDLAGKSLHEFNVDDCNEDKILEPLQLSLFIFTTVAVTMFLTVVIVFARFRGTCFIWYKTVVRVFLKEQQPALEEETYRYDAYMCYSSKDFEWVQNSLIRHLDLQYSDKNKFALCFEERDFLPGEDHITNIRDAIWNCRKTICVVTKQFLKDGWCVEAFNFAQSRYFCDLKDVLIMVVAGSLSQYQLMKYQPVRVFLQRGQYLRWPEDPQDVEWFLNALSHQILKKKEVKKKQKKKKKKKLKRKKSKTLEMNVITIS</sequence>
<organism evidence="22 23">
    <name type="scientific">Podarcis lilfordi</name>
    <name type="common">Lilford's wall lizard</name>
    <dbReference type="NCBI Taxonomy" id="74358"/>
    <lineage>
        <taxon>Eukaryota</taxon>
        <taxon>Metazoa</taxon>
        <taxon>Chordata</taxon>
        <taxon>Craniata</taxon>
        <taxon>Vertebrata</taxon>
        <taxon>Euteleostomi</taxon>
        <taxon>Lepidosauria</taxon>
        <taxon>Squamata</taxon>
        <taxon>Bifurcata</taxon>
        <taxon>Unidentata</taxon>
        <taxon>Episquamata</taxon>
        <taxon>Laterata</taxon>
        <taxon>Lacertibaenia</taxon>
        <taxon>Lacertidae</taxon>
        <taxon>Podarcis</taxon>
    </lineage>
</organism>
<dbReference type="InterPro" id="IPR000483">
    <property type="entry name" value="Cys-rich_flank_reg_C"/>
</dbReference>
<name>A0AA35P3F5_9SAUR</name>
<evidence type="ECO:0000256" key="11">
    <source>
        <dbReference type="ARBA" id="ARBA00023136"/>
    </source>
</evidence>
<dbReference type="GO" id="GO:0005886">
    <property type="term" value="C:plasma membrane"/>
    <property type="evidence" value="ECO:0007669"/>
    <property type="project" value="TreeGrafter"/>
</dbReference>
<dbReference type="SUPFAM" id="SSF52200">
    <property type="entry name" value="Toll/Interleukin receptor TIR domain"/>
    <property type="match status" value="1"/>
</dbReference>
<dbReference type="AlphaFoldDB" id="A0AA35P3F5"/>
<keyword evidence="23" id="KW-1185">Reference proteome</keyword>
<dbReference type="PROSITE" id="PS51450">
    <property type="entry name" value="LRR"/>
    <property type="match status" value="4"/>
</dbReference>
<dbReference type="GO" id="GO:0002224">
    <property type="term" value="P:toll-like receptor signaling pathway"/>
    <property type="evidence" value="ECO:0007669"/>
    <property type="project" value="TreeGrafter"/>
</dbReference>
<evidence type="ECO:0000256" key="5">
    <source>
        <dbReference type="ARBA" id="ARBA00022614"/>
    </source>
</evidence>
<evidence type="ECO:0000256" key="15">
    <source>
        <dbReference type="ARBA" id="ARBA00023198"/>
    </source>
</evidence>
<feature type="transmembrane region" description="Helical" evidence="20">
    <location>
        <begin position="675"/>
        <end position="698"/>
    </location>
</feature>
<keyword evidence="10 20" id="KW-1133">Transmembrane helix</keyword>
<comment type="subunit">
    <text evidence="17">Homodimer. Interacts with MYD88 (via TIR domain). Interacts with TICAM1 (via TIR domain). Interacts with UNC93B1; this interaction is essential for proper TLR5 localization to the plasma membrane.</text>
</comment>
<dbReference type="FunFam" id="3.80.10.10:FF:000306">
    <property type="entry name" value="Toll-like receptor 5"/>
    <property type="match status" value="1"/>
</dbReference>
<dbReference type="FunFam" id="3.80.10.10:FF:000365">
    <property type="entry name" value="Toll-like receptor 5"/>
    <property type="match status" value="1"/>
</dbReference>
<evidence type="ECO:0000256" key="7">
    <source>
        <dbReference type="ARBA" id="ARBA00022729"/>
    </source>
</evidence>
<evidence type="ECO:0000256" key="6">
    <source>
        <dbReference type="ARBA" id="ARBA00022692"/>
    </source>
</evidence>
<dbReference type="GO" id="GO:0006954">
    <property type="term" value="P:inflammatory response"/>
    <property type="evidence" value="ECO:0007669"/>
    <property type="project" value="UniProtKB-KW"/>
</dbReference>
<keyword evidence="14" id="KW-0325">Glycoprotein</keyword>
<dbReference type="InterPro" id="IPR001611">
    <property type="entry name" value="Leu-rich_rpt"/>
</dbReference>
<protein>
    <recommendedName>
        <fullName evidence="18">Toll-like receptor 5</fullName>
    </recommendedName>
</protein>
<dbReference type="InterPro" id="IPR032675">
    <property type="entry name" value="LRR_dom_sf"/>
</dbReference>
<evidence type="ECO:0000256" key="19">
    <source>
        <dbReference type="SAM" id="MobiDB-lite"/>
    </source>
</evidence>
<keyword evidence="9" id="KW-0391">Immunity</keyword>
<gene>
    <name evidence="22" type="ORF">PODLI_1B006191</name>
</gene>
<evidence type="ECO:0000256" key="13">
    <source>
        <dbReference type="ARBA" id="ARBA00023170"/>
    </source>
</evidence>
<keyword evidence="5" id="KW-0433">Leucine-rich repeat</keyword>
<comment type="similarity">
    <text evidence="2">Belongs to the Toll-like receptor family.</text>
</comment>
<evidence type="ECO:0000256" key="20">
    <source>
        <dbReference type="SAM" id="Phobius"/>
    </source>
</evidence>
<dbReference type="InterPro" id="IPR000157">
    <property type="entry name" value="TIR_dom"/>
</dbReference>
<dbReference type="FunFam" id="3.80.10.10:FF:000592">
    <property type="entry name" value="Toll-like receptor 5"/>
    <property type="match status" value="1"/>
</dbReference>
<keyword evidence="3" id="KW-0597">Phosphoprotein</keyword>
<keyword evidence="11 20" id="KW-0472">Membrane</keyword>
<keyword evidence="15" id="KW-0395">Inflammatory response</keyword>
<dbReference type="SUPFAM" id="SSF52058">
    <property type="entry name" value="L domain-like"/>
    <property type="match status" value="2"/>
</dbReference>
<dbReference type="GO" id="GO:0038023">
    <property type="term" value="F:signaling receptor activity"/>
    <property type="evidence" value="ECO:0007669"/>
    <property type="project" value="TreeGrafter"/>
</dbReference>
<dbReference type="Pfam" id="PF00560">
    <property type="entry name" value="LRR_1"/>
    <property type="match status" value="1"/>
</dbReference>
<keyword evidence="4" id="KW-0399">Innate immunity</keyword>
<dbReference type="GO" id="GO:0045087">
    <property type="term" value="P:innate immune response"/>
    <property type="evidence" value="ECO:0007669"/>
    <property type="project" value="UniProtKB-KW"/>
</dbReference>
<dbReference type="PANTHER" id="PTHR24365:SF525">
    <property type="entry name" value="TOLL-LIKE RECEPTOR 5"/>
    <property type="match status" value="1"/>
</dbReference>
<feature type="domain" description="TIR" evidence="21">
    <location>
        <begin position="726"/>
        <end position="871"/>
    </location>
</feature>
<evidence type="ECO:0000256" key="12">
    <source>
        <dbReference type="ARBA" id="ARBA00023157"/>
    </source>
</evidence>
<evidence type="ECO:0000256" key="2">
    <source>
        <dbReference type="ARBA" id="ARBA00009634"/>
    </source>
</evidence>
<evidence type="ECO:0000256" key="14">
    <source>
        <dbReference type="ARBA" id="ARBA00023180"/>
    </source>
</evidence>
<evidence type="ECO:0000256" key="17">
    <source>
        <dbReference type="ARBA" id="ARBA00062299"/>
    </source>
</evidence>
<feature type="region of interest" description="Disordered" evidence="19">
    <location>
        <begin position="876"/>
        <end position="895"/>
    </location>
</feature>
<dbReference type="SMART" id="SM00255">
    <property type="entry name" value="TIR"/>
    <property type="match status" value="1"/>
</dbReference>
<dbReference type="EMBL" id="OX395128">
    <property type="protein sequence ID" value="CAI5770918.1"/>
    <property type="molecule type" value="Genomic_DNA"/>
</dbReference>
<evidence type="ECO:0000313" key="23">
    <source>
        <dbReference type="Proteomes" id="UP001178461"/>
    </source>
</evidence>
<evidence type="ECO:0000256" key="1">
    <source>
        <dbReference type="ARBA" id="ARBA00004479"/>
    </source>
</evidence>
<evidence type="ECO:0000256" key="16">
    <source>
        <dbReference type="ARBA" id="ARBA00057507"/>
    </source>
</evidence>
<keyword evidence="12" id="KW-1015">Disulfide bond</keyword>
<accession>A0AA35P3F5</accession>
<dbReference type="Proteomes" id="UP001178461">
    <property type="component" value="Chromosome 3"/>
</dbReference>
<reference evidence="22" key="1">
    <citation type="submission" date="2022-12" db="EMBL/GenBank/DDBJ databases">
        <authorList>
            <person name="Alioto T."/>
            <person name="Alioto T."/>
            <person name="Gomez Garrido J."/>
        </authorList>
    </citation>
    <scope>NUCLEOTIDE SEQUENCE</scope>
</reference>
<evidence type="ECO:0000256" key="10">
    <source>
        <dbReference type="ARBA" id="ARBA00022989"/>
    </source>
</evidence>
<evidence type="ECO:0000259" key="21">
    <source>
        <dbReference type="PROSITE" id="PS50104"/>
    </source>
</evidence>
<dbReference type="PANTHER" id="PTHR24365">
    <property type="entry name" value="TOLL-LIKE RECEPTOR"/>
    <property type="match status" value="1"/>
</dbReference>
<evidence type="ECO:0000256" key="9">
    <source>
        <dbReference type="ARBA" id="ARBA00022859"/>
    </source>
</evidence>
<evidence type="ECO:0000256" key="8">
    <source>
        <dbReference type="ARBA" id="ARBA00022737"/>
    </source>
</evidence>
<comment type="subcellular location">
    <subcellularLocation>
        <location evidence="1">Membrane</location>
        <topology evidence="1">Single-pass type I membrane protein</topology>
    </subcellularLocation>
</comment>
<feature type="compositionally biased region" description="Basic residues" evidence="19">
    <location>
        <begin position="876"/>
        <end position="894"/>
    </location>
</feature>
<keyword evidence="7" id="KW-0732">Signal</keyword>
<comment type="function">
    <text evidence="16">Pattern recognition receptor (PRR) located on the cell surface that participates in the activation of innate immunity and inflammatory response. Recognizes small molecular motifs named pathogen-associated molecular pattern (PAMPs) expressed by pathogens and microbe-associated molecular patterns (MAMPs) usually expressed by resident microbiota. Upon ligand binding such as bacterial flagellins, recruits intracellular adapter proteins MYD88 and TRIF leading to NF-kappa-B activation, cytokine secretion and induction of the inflammatory response. Plays thereby an important role in the relationship between the intestinal epithelium and enteric microbes and contributes to the gut microbiota composition throughout life.</text>
</comment>
<keyword evidence="6 20" id="KW-0812">Transmembrane</keyword>
<dbReference type="InterPro" id="IPR035897">
    <property type="entry name" value="Toll_tir_struct_dom_sf"/>
</dbReference>
<evidence type="ECO:0000256" key="18">
    <source>
        <dbReference type="ARBA" id="ARBA00072833"/>
    </source>
</evidence>